<keyword evidence="2" id="KW-1185">Reference proteome</keyword>
<dbReference type="InterPro" id="IPR052913">
    <property type="entry name" value="Glycopeptide_resist_protein"/>
</dbReference>
<sequence length="311" mass="35400">MNRKYFLYTSSEFNSVRTCREVGRLLKIPFLTGILLLSQLGFYSNELIILHKETEVNRVNRSDFTHPSPEIPTIHVEKYLEFLELMDKEMYQAPKNAYIDKSGHIIPGVAGHKLYREKFSDRFLRYYYGNGPSKLEVPLQPIHPKVDEELLAEIRVHKIGQFVSSFNSYNKNRTNNISLAAEALNNHVLFPQETFSFNKIVGKRTAARGYMKAKVIVRGEFSEGIGGGICQVSSTLFNAVDQAGLKIVERYCHTRQVPYVPFGRDATVSWNGPDFKFQNNINQPILILAKVVGGRVIINIFSAEGVNVSYK</sequence>
<gene>
    <name evidence="1" type="ORF">D0469_17350</name>
</gene>
<dbReference type="AlphaFoldDB" id="A0A372LL20"/>
<organism evidence="1 2">
    <name type="scientific">Peribacillus saganii</name>
    <dbReference type="NCBI Taxonomy" id="2303992"/>
    <lineage>
        <taxon>Bacteria</taxon>
        <taxon>Bacillati</taxon>
        <taxon>Bacillota</taxon>
        <taxon>Bacilli</taxon>
        <taxon>Bacillales</taxon>
        <taxon>Bacillaceae</taxon>
        <taxon>Peribacillus</taxon>
    </lineage>
</organism>
<proteinExistence type="predicted"/>
<evidence type="ECO:0000313" key="2">
    <source>
        <dbReference type="Proteomes" id="UP000264541"/>
    </source>
</evidence>
<dbReference type="Proteomes" id="UP000264541">
    <property type="component" value="Unassembled WGS sequence"/>
</dbReference>
<dbReference type="EMBL" id="QVTE01000051">
    <property type="protein sequence ID" value="RFU66398.1"/>
    <property type="molecule type" value="Genomic_DNA"/>
</dbReference>
<comment type="caution">
    <text evidence="1">The sequence shown here is derived from an EMBL/GenBank/DDBJ whole genome shotgun (WGS) entry which is preliminary data.</text>
</comment>
<dbReference type="InterPro" id="IPR007391">
    <property type="entry name" value="Vancomycin_resist_VanW"/>
</dbReference>
<reference evidence="1 2" key="1">
    <citation type="submission" date="2018-08" db="EMBL/GenBank/DDBJ databases">
        <title>Bacillus chawlae sp. nov., Bacillus glennii sp. nov., and Bacillus saganii sp. nov. Isolated from the Vehicle Assembly Building at Kennedy Space Center where the Viking Spacecraft were Assembled.</title>
        <authorList>
            <person name="Seuylemezian A."/>
            <person name="Vaishampayan P."/>
        </authorList>
    </citation>
    <scope>NUCLEOTIDE SEQUENCE [LARGE SCALE GENOMIC DNA]</scope>
    <source>
        <strain evidence="1 2">V47-23a</strain>
    </source>
</reference>
<accession>A0A372LL20</accession>
<evidence type="ECO:0000313" key="1">
    <source>
        <dbReference type="EMBL" id="RFU66398.1"/>
    </source>
</evidence>
<evidence type="ECO:0008006" key="3">
    <source>
        <dbReference type="Google" id="ProtNLM"/>
    </source>
</evidence>
<dbReference type="Pfam" id="PF04294">
    <property type="entry name" value="VanW"/>
    <property type="match status" value="1"/>
</dbReference>
<name>A0A372LL20_9BACI</name>
<dbReference type="PANTHER" id="PTHR35788">
    <property type="entry name" value="EXPORTED PROTEIN-RELATED"/>
    <property type="match status" value="1"/>
</dbReference>
<protein>
    <recommendedName>
        <fullName evidence="3">Peptidoglycan binding domain-containing protein</fullName>
    </recommendedName>
</protein>
<dbReference type="PANTHER" id="PTHR35788:SF1">
    <property type="entry name" value="EXPORTED PROTEIN"/>
    <property type="match status" value="1"/>
</dbReference>